<keyword evidence="4" id="KW-1185">Reference proteome</keyword>
<dbReference type="SUPFAM" id="SSF48452">
    <property type="entry name" value="TPR-like"/>
    <property type="match status" value="1"/>
</dbReference>
<feature type="compositionally biased region" description="Low complexity" evidence="2">
    <location>
        <begin position="143"/>
        <end position="152"/>
    </location>
</feature>
<feature type="compositionally biased region" description="Acidic residues" evidence="2">
    <location>
        <begin position="271"/>
        <end position="285"/>
    </location>
</feature>
<evidence type="ECO:0000256" key="2">
    <source>
        <dbReference type="SAM" id="MobiDB-lite"/>
    </source>
</evidence>
<dbReference type="EMBL" id="CM017877">
    <property type="protein sequence ID" value="KAG1347040.1"/>
    <property type="molecule type" value="Genomic_DNA"/>
</dbReference>
<dbReference type="PANTHER" id="PTHR47553:SF1">
    <property type="entry name" value="RING_FYVE_PHD ZINC FINGER SUPERFAMILY PROTEIN"/>
    <property type="match status" value="1"/>
</dbReference>
<feature type="region of interest" description="Disordered" evidence="2">
    <location>
        <begin position="870"/>
        <end position="936"/>
    </location>
</feature>
<protein>
    <submittedName>
        <fullName evidence="3">Vacuolar protein sorting-associated protein 27</fullName>
    </submittedName>
</protein>
<dbReference type="SMART" id="SM00028">
    <property type="entry name" value="TPR"/>
    <property type="match status" value="6"/>
</dbReference>
<evidence type="ECO:0000313" key="3">
    <source>
        <dbReference type="EMBL" id="KAG1347040.1"/>
    </source>
</evidence>
<feature type="region of interest" description="Disordered" evidence="2">
    <location>
        <begin position="270"/>
        <end position="290"/>
    </location>
</feature>
<feature type="region of interest" description="Disordered" evidence="2">
    <location>
        <begin position="139"/>
        <end position="182"/>
    </location>
</feature>
<organism evidence="3 4">
    <name type="scientific">Cocos nucifera</name>
    <name type="common">Coconut palm</name>
    <dbReference type="NCBI Taxonomy" id="13894"/>
    <lineage>
        <taxon>Eukaryota</taxon>
        <taxon>Viridiplantae</taxon>
        <taxon>Streptophyta</taxon>
        <taxon>Embryophyta</taxon>
        <taxon>Tracheophyta</taxon>
        <taxon>Spermatophyta</taxon>
        <taxon>Magnoliopsida</taxon>
        <taxon>Liliopsida</taxon>
        <taxon>Arecaceae</taxon>
        <taxon>Arecoideae</taxon>
        <taxon>Cocoseae</taxon>
        <taxon>Attaleinae</taxon>
        <taxon>Cocos</taxon>
    </lineage>
</organism>
<dbReference type="InterPro" id="IPR011990">
    <property type="entry name" value="TPR-like_helical_dom_sf"/>
</dbReference>
<comment type="caution">
    <text evidence="3">The sequence shown here is derived from an EMBL/GenBank/DDBJ whole genome shotgun (WGS) entry which is preliminary data.</text>
</comment>
<dbReference type="InterPro" id="IPR019734">
    <property type="entry name" value="TPR_rpt"/>
</dbReference>
<feature type="compositionally biased region" description="Polar residues" evidence="2">
    <location>
        <begin position="871"/>
        <end position="899"/>
    </location>
</feature>
<feature type="region of interest" description="Disordered" evidence="2">
    <location>
        <begin position="751"/>
        <end position="774"/>
    </location>
</feature>
<evidence type="ECO:0000313" key="4">
    <source>
        <dbReference type="Proteomes" id="UP000797356"/>
    </source>
</evidence>
<reference evidence="3" key="1">
    <citation type="journal article" date="2017" name="Gigascience">
        <title>The genome draft of coconut (Cocos nucifera).</title>
        <authorList>
            <person name="Xiao Y."/>
            <person name="Xu P."/>
            <person name="Fan H."/>
            <person name="Baudouin L."/>
            <person name="Xia W."/>
            <person name="Bocs S."/>
            <person name="Xu J."/>
            <person name="Li Q."/>
            <person name="Guo A."/>
            <person name="Zhou L."/>
            <person name="Li J."/>
            <person name="Wu Y."/>
            <person name="Ma Z."/>
            <person name="Armero A."/>
            <person name="Issali A.E."/>
            <person name="Liu N."/>
            <person name="Peng M."/>
            <person name="Yang Y."/>
        </authorList>
    </citation>
    <scope>NUCLEOTIDE SEQUENCE</scope>
    <source>
        <tissue evidence="3">Spear leaf of Hainan Tall coconut</tissue>
    </source>
</reference>
<feature type="compositionally biased region" description="Basic and acidic residues" evidence="2">
    <location>
        <begin position="999"/>
        <end position="1021"/>
    </location>
</feature>
<name>A0A8K0IBP3_COCNU</name>
<feature type="coiled-coil region" evidence="1">
    <location>
        <begin position="602"/>
        <end position="648"/>
    </location>
</feature>
<dbReference type="AlphaFoldDB" id="A0A8K0IBP3"/>
<feature type="region of interest" description="Disordered" evidence="2">
    <location>
        <begin position="994"/>
        <end position="1021"/>
    </location>
</feature>
<evidence type="ECO:0000256" key="1">
    <source>
        <dbReference type="SAM" id="Coils"/>
    </source>
</evidence>
<reference evidence="3" key="2">
    <citation type="submission" date="2019-07" db="EMBL/GenBank/DDBJ databases">
        <authorList>
            <person name="Yang Y."/>
            <person name="Bocs S."/>
            <person name="Baudouin L."/>
        </authorList>
    </citation>
    <scope>NUCLEOTIDE SEQUENCE</scope>
    <source>
        <tissue evidence="3">Spear leaf of Hainan Tall coconut</tissue>
    </source>
</reference>
<proteinExistence type="predicted"/>
<feature type="region of interest" description="Disordered" evidence="2">
    <location>
        <begin position="579"/>
        <end position="602"/>
    </location>
</feature>
<dbReference type="OrthoDB" id="660555at2759"/>
<gene>
    <name evidence="3" type="ORF">COCNU_06G008690</name>
</gene>
<dbReference type="PANTHER" id="PTHR47553">
    <property type="entry name" value="MYOSIN-11"/>
    <property type="match status" value="1"/>
</dbReference>
<dbReference type="Proteomes" id="UP000797356">
    <property type="component" value="Chromosome 6"/>
</dbReference>
<feature type="region of interest" description="Disordered" evidence="2">
    <location>
        <begin position="698"/>
        <end position="731"/>
    </location>
</feature>
<accession>A0A8K0IBP3</accession>
<keyword evidence="1" id="KW-0175">Coiled coil</keyword>
<sequence>MKPGNLKHALKQEEEILGQILGTDGKQHLSSGQESHADAISDHQKFGSSASCSSLNESATPVRELGVIRSTSVEMHNTAHTDVVSGSPEELHQQAVEEKKMYKILKAQGKSEEALQAFKHGKELERQAGALEIAIRKSRRMASKASNSSSAAGIQNTDERKELGGKRKLPSQRSKNEKGDLGAELRDLGWSDADLHDADKKSAKVSLEGELLNLLGEITPKSSQGRKTGGIDKSQITAHKKKALLLKREGKLAEAKEELKKAKILEKQLEEQELLGEDEDSDDELSALIRSMDDDKQDDLLLDHAPDPDGNFNHFPGVIDDLAIDGNFEVTDDDVNDPELAAALKSFGWSEEDDQATNHVMQSVAVDRDALQSQVLALKREALSQKRAGNTAEAMELLKKAKLLEVDLENMQSDAEIFTPELKQETSTAQVSGDPSVAGTSVEESITEINNSFVKSPPKSKLAIQKELLALKKKALTLRRGGCLNEAEEELKKGKILEQQLEEMENAPKGPVAKVGKKTLESTRTHEGASVTLGLGEEGLDAEVTEQDMHDPALLSVLKNLGWNDDDVESVSMTNKPTEQMIDDSSHDSVPSVKPRKAMRSKAEIQRDLLALKRKALALRRQGKTEEAEEVLEKAKALENELAEMENLHNAKPMPVESHVPGSLETQKRSELLSVVGNNMPKDEVVRTQDACDVDFKKMSETRKPLPPGSAGKVPETSSNELQKFGRPAAESSIDWPSHLLDFLSGKEEKISRPASGGSAWEETPEANSSCPSIAPVQPQIQISAKETVGETEMLSQGGSTLHMAQKKDINVAATNNLLAPEERLDHGTADLKDEILARKRRALALKRDGKLAEAREELRQAKILEKSLEDGQQSNVGSASVPATTSVMQESKTNQSKKPISGRDRLKIQQESLSHKRNALKLRREGKMEESEAELELAKALENQLEESDSQRSSTSTYAGKLEAMDDAGVEDLLDPHLMSALKSIGWQDTDFGVQPSRKLESKPKVEKDGNPRAEKAHLEEQIKGEKLRALNLKRAGKQAEALEALRSAKRLEKQLSTLT</sequence>